<feature type="domain" description="ATPase AAA-type core" evidence="1">
    <location>
        <begin position="25"/>
        <end position="313"/>
    </location>
</feature>
<keyword evidence="3" id="KW-0255">Endonuclease</keyword>
<dbReference type="SUPFAM" id="SSF52540">
    <property type="entry name" value="P-loop containing nucleoside triphosphate hydrolases"/>
    <property type="match status" value="1"/>
</dbReference>
<organism evidence="3 4">
    <name type="scientific">Amycolatopsis jiangsuensis</name>
    <dbReference type="NCBI Taxonomy" id="1181879"/>
    <lineage>
        <taxon>Bacteria</taxon>
        <taxon>Bacillati</taxon>
        <taxon>Actinomycetota</taxon>
        <taxon>Actinomycetes</taxon>
        <taxon>Pseudonocardiales</taxon>
        <taxon>Pseudonocardiaceae</taxon>
        <taxon>Amycolatopsis</taxon>
    </lineage>
</organism>
<dbReference type="GO" id="GO:0004519">
    <property type="term" value="F:endonuclease activity"/>
    <property type="evidence" value="ECO:0007669"/>
    <property type="project" value="UniProtKB-KW"/>
</dbReference>
<dbReference type="Gene3D" id="3.40.50.300">
    <property type="entry name" value="P-loop containing nucleotide triphosphate hydrolases"/>
    <property type="match status" value="2"/>
</dbReference>
<dbReference type="InterPro" id="IPR034139">
    <property type="entry name" value="TOPRIM_OLD"/>
</dbReference>
<reference evidence="3 4" key="1">
    <citation type="submission" date="2020-08" db="EMBL/GenBank/DDBJ databases">
        <title>Sequencing the genomes of 1000 actinobacteria strains.</title>
        <authorList>
            <person name="Klenk H.-P."/>
        </authorList>
    </citation>
    <scope>NUCLEOTIDE SEQUENCE [LARGE SCALE GENOMIC DNA]</scope>
    <source>
        <strain evidence="3 4">DSM 45859</strain>
    </source>
</reference>
<dbReference type="RefSeq" id="WP_184779508.1">
    <property type="nucleotide sequence ID" value="NZ_JACHMG010000001.1"/>
</dbReference>
<dbReference type="InterPro" id="IPR003959">
    <property type="entry name" value="ATPase_AAA_core"/>
</dbReference>
<feature type="domain" description="OLD protein-like TOPRIM" evidence="2">
    <location>
        <begin position="359"/>
        <end position="422"/>
    </location>
</feature>
<protein>
    <submittedName>
        <fullName evidence="3">Putative ATP-dependent endonuclease of OLD family</fullName>
    </submittedName>
</protein>
<dbReference type="PANTHER" id="PTHR43581:SF4">
    <property type="entry name" value="ATP_GTP PHOSPHATASE"/>
    <property type="match status" value="1"/>
</dbReference>
<dbReference type="Pfam" id="PF20469">
    <property type="entry name" value="OLD-like_TOPRIM"/>
    <property type="match status" value="1"/>
</dbReference>
<keyword evidence="3" id="KW-0378">Hydrolase</keyword>
<dbReference type="CDD" id="cd01026">
    <property type="entry name" value="TOPRIM_OLD"/>
    <property type="match status" value="1"/>
</dbReference>
<dbReference type="PANTHER" id="PTHR43581">
    <property type="entry name" value="ATP/GTP PHOSPHATASE"/>
    <property type="match status" value="1"/>
</dbReference>
<evidence type="ECO:0000313" key="4">
    <source>
        <dbReference type="Proteomes" id="UP000581769"/>
    </source>
</evidence>
<dbReference type="InterPro" id="IPR051396">
    <property type="entry name" value="Bact_Antivir_Def_Nuclease"/>
</dbReference>
<evidence type="ECO:0000259" key="2">
    <source>
        <dbReference type="Pfam" id="PF20469"/>
    </source>
</evidence>
<gene>
    <name evidence="3" type="ORF">BJY18_001923</name>
</gene>
<dbReference type="GO" id="GO:0016887">
    <property type="term" value="F:ATP hydrolysis activity"/>
    <property type="evidence" value="ECO:0007669"/>
    <property type="project" value="InterPro"/>
</dbReference>
<dbReference type="Proteomes" id="UP000581769">
    <property type="component" value="Unassembled WGS sequence"/>
</dbReference>
<evidence type="ECO:0000313" key="3">
    <source>
        <dbReference type="EMBL" id="MBB4684438.1"/>
    </source>
</evidence>
<keyword evidence="4" id="KW-1185">Reference proteome</keyword>
<name>A0A840ITF6_9PSEU</name>
<dbReference type="GO" id="GO:0005524">
    <property type="term" value="F:ATP binding"/>
    <property type="evidence" value="ECO:0007669"/>
    <property type="project" value="InterPro"/>
</dbReference>
<keyword evidence="3" id="KW-0540">Nuclease</keyword>
<comment type="caution">
    <text evidence="3">The sequence shown here is derived from an EMBL/GenBank/DDBJ whole genome shotgun (WGS) entry which is preliminary data.</text>
</comment>
<dbReference type="AlphaFoldDB" id="A0A840ITF6"/>
<evidence type="ECO:0000259" key="1">
    <source>
        <dbReference type="Pfam" id="PF13304"/>
    </source>
</evidence>
<proteinExistence type="predicted"/>
<sequence>MKIQSITVENHRRLRDLAIEVRGHAVIVGANDVGKTSLLRLLNLLLGATAGQLYSALTFEDLADQAKPMTVEVEFGGFTDAERTVFPHEISIAQGGHQESLRLRLTAAADPDDPELLTIERWFPDSGHQRSPSREQFAAIGWRYLPATRTANAAQLDGPKSAWQALLSAVDLGEARTSLAGLLQQFNTTLSSSVTLEQLRGQIAAHLSKSMPTGVAADELVVRTSADPAVSALENVSLFFDRGGQHVPVSEQSDGLRQLMMMTLFDLAQGAANIVAIDEPELHLHPASQRTMAELLQSSANQKIVVTHSPYIVHRFDPSLVVTITPDGQCHQVAENKMTQVQRVLANWWSPRLLEVLTSRYALIVEGLSDRIFVEAAAEAMNISLSRLGAVVFELDGADKFRHVHKLLGKDGFGIPMLGLVDDAEQGSWHVGFGGSPKKAVGKGLWVSTPDLEGEYCTGLGGPAVAQILVQAGVCRENGVLQACQAASYADIAPEPLAEFCRGIKVTAAVAVSAALTEHTVAKVPSVHGLLDRLRTDAA</sequence>
<dbReference type="EMBL" id="JACHMG010000001">
    <property type="protein sequence ID" value="MBB4684438.1"/>
    <property type="molecule type" value="Genomic_DNA"/>
</dbReference>
<accession>A0A840ITF6</accession>
<dbReference type="Pfam" id="PF13304">
    <property type="entry name" value="AAA_21"/>
    <property type="match status" value="1"/>
</dbReference>
<dbReference type="InterPro" id="IPR027417">
    <property type="entry name" value="P-loop_NTPase"/>
</dbReference>